<proteinExistence type="predicted"/>
<dbReference type="RefSeq" id="WP_149682099.1">
    <property type="nucleotide sequence ID" value="NZ_CP178397.1"/>
</dbReference>
<gene>
    <name evidence="2" type="ORF">GQR91_08520</name>
    <name evidence="3" type="ORF">SAMN05216557_103118</name>
</gene>
<reference evidence="3 4" key="1">
    <citation type="submission" date="2016-10" db="EMBL/GenBank/DDBJ databases">
        <authorList>
            <person name="Varghese N."/>
            <person name="Submissions S."/>
        </authorList>
    </citation>
    <scope>NUCLEOTIDE SEQUENCE [LARGE SCALE GENOMIC DNA]</scope>
    <source>
        <strain evidence="3 4">S7-754</strain>
    </source>
</reference>
<evidence type="ECO:0000313" key="3">
    <source>
        <dbReference type="EMBL" id="SDF36657.1"/>
    </source>
</evidence>
<dbReference type="EMBL" id="WSUT01000005">
    <property type="protein sequence ID" value="MWC43703.1"/>
    <property type="molecule type" value="Genomic_DNA"/>
</dbReference>
<dbReference type="Proteomes" id="UP000436801">
    <property type="component" value="Unassembled WGS sequence"/>
</dbReference>
<keyword evidence="1" id="KW-1133">Transmembrane helix</keyword>
<accession>A0A1G7KHJ2</accession>
<name>A0A1G7KHJ2_9SPHN</name>
<organism evidence="3 4">
    <name type="scientific">Sphingomonas carotinifaciens</name>
    <dbReference type="NCBI Taxonomy" id="1166323"/>
    <lineage>
        <taxon>Bacteria</taxon>
        <taxon>Pseudomonadati</taxon>
        <taxon>Pseudomonadota</taxon>
        <taxon>Alphaproteobacteria</taxon>
        <taxon>Sphingomonadales</taxon>
        <taxon>Sphingomonadaceae</taxon>
        <taxon>Sphingomonas</taxon>
    </lineage>
</organism>
<keyword evidence="1" id="KW-0812">Transmembrane</keyword>
<dbReference type="OrthoDB" id="7585218at2"/>
<keyword evidence="1" id="KW-0472">Membrane</keyword>
<dbReference type="AlphaFoldDB" id="A0A1G7KHJ2"/>
<feature type="transmembrane region" description="Helical" evidence="1">
    <location>
        <begin position="36"/>
        <end position="58"/>
    </location>
</feature>
<reference evidence="2 5" key="2">
    <citation type="submission" date="2019-12" db="EMBL/GenBank/DDBJ databases">
        <authorList>
            <person name="Zheng J."/>
        </authorList>
    </citation>
    <scope>NUCLEOTIDE SEQUENCE [LARGE SCALE GENOMIC DNA]</scope>
    <source>
        <strain evidence="2 5">DSM 27347</strain>
    </source>
</reference>
<keyword evidence="4" id="KW-1185">Reference proteome</keyword>
<evidence type="ECO:0000313" key="2">
    <source>
        <dbReference type="EMBL" id="MWC43703.1"/>
    </source>
</evidence>
<sequence>MLEAVVFTYGMLASFVLSGATRNAKARRANPRMLQYVGYVLMSFSAALGIMLLGYAAMMSLSG</sequence>
<protein>
    <submittedName>
        <fullName evidence="3">Uncharacterized protein</fullName>
    </submittedName>
</protein>
<feature type="transmembrane region" description="Helical" evidence="1">
    <location>
        <begin position="6"/>
        <end position="24"/>
    </location>
</feature>
<evidence type="ECO:0000313" key="4">
    <source>
        <dbReference type="Proteomes" id="UP000323502"/>
    </source>
</evidence>
<evidence type="ECO:0000313" key="5">
    <source>
        <dbReference type="Proteomes" id="UP000436801"/>
    </source>
</evidence>
<evidence type="ECO:0000256" key="1">
    <source>
        <dbReference type="SAM" id="Phobius"/>
    </source>
</evidence>
<dbReference type="EMBL" id="FNBI01000003">
    <property type="protein sequence ID" value="SDF36657.1"/>
    <property type="molecule type" value="Genomic_DNA"/>
</dbReference>
<dbReference type="Proteomes" id="UP000323502">
    <property type="component" value="Unassembled WGS sequence"/>
</dbReference>